<dbReference type="GO" id="GO:0044539">
    <property type="term" value="P:long-chain fatty acid import into cell"/>
    <property type="evidence" value="ECO:0007669"/>
    <property type="project" value="TreeGrafter"/>
</dbReference>
<evidence type="ECO:0000256" key="6">
    <source>
        <dbReference type="ARBA" id="ARBA00022475"/>
    </source>
</evidence>
<organism evidence="22 23">
    <name type="scientific">Venturia effusa</name>
    <dbReference type="NCBI Taxonomy" id="50376"/>
    <lineage>
        <taxon>Eukaryota</taxon>
        <taxon>Fungi</taxon>
        <taxon>Dikarya</taxon>
        <taxon>Ascomycota</taxon>
        <taxon>Pezizomycotina</taxon>
        <taxon>Dothideomycetes</taxon>
        <taxon>Pleosporomycetidae</taxon>
        <taxon>Venturiales</taxon>
        <taxon>Venturiaceae</taxon>
        <taxon>Venturia</taxon>
    </lineage>
</organism>
<evidence type="ECO:0000256" key="13">
    <source>
        <dbReference type="ARBA" id="ARBA00023055"/>
    </source>
</evidence>
<dbReference type="Pfam" id="PF00501">
    <property type="entry name" value="AMP-binding"/>
    <property type="match status" value="1"/>
</dbReference>
<comment type="function">
    <text evidence="17">Acyl-CoA synthetase required for both the import of long chain fatty acids (LCFAs) (C14-C18) and the activation very long chain fatty acids (VLCFAs) (C20-C26) by esterification of the fatty acids into metabolically active CoA-thioesters for subsequent degradation or incorporation into phospholipids. The transport and fatty acyl-CoA synthetase activities are genetically separable and are thus independent activities. Esterifies VLCFAs in the peroxisome matrix. The VLCFAs are actively transported into peroxisomes by a PXA1-PXA2 heterodimeric transporter in the peroxisomal membrane.</text>
</comment>
<dbReference type="GO" id="GO:0005811">
    <property type="term" value="C:lipid droplet"/>
    <property type="evidence" value="ECO:0007669"/>
    <property type="project" value="UniProtKB-SubCell"/>
</dbReference>
<evidence type="ECO:0000313" key="22">
    <source>
        <dbReference type="EMBL" id="QDS72526.1"/>
    </source>
</evidence>
<dbReference type="InterPro" id="IPR042099">
    <property type="entry name" value="ANL_N_sf"/>
</dbReference>
<keyword evidence="7" id="KW-0436">Ligase</keyword>
<name>A0A517LA70_9PEZI</name>
<dbReference type="Proteomes" id="UP000316270">
    <property type="component" value="Chromosome 8"/>
</dbReference>
<evidence type="ECO:0000256" key="8">
    <source>
        <dbReference type="ARBA" id="ARBA00022677"/>
    </source>
</evidence>
<evidence type="ECO:0000256" key="7">
    <source>
        <dbReference type="ARBA" id="ARBA00022598"/>
    </source>
</evidence>
<accession>A0A517LA70</accession>
<dbReference type="Pfam" id="PF13193">
    <property type="entry name" value="AMP-binding_C"/>
    <property type="match status" value="1"/>
</dbReference>
<keyword evidence="15" id="KW-0576">Peroxisome</keyword>
<evidence type="ECO:0000256" key="9">
    <source>
        <dbReference type="ARBA" id="ARBA00022692"/>
    </source>
</evidence>
<dbReference type="Gene3D" id="3.40.50.12780">
    <property type="entry name" value="N-terminal domain of ligase-like"/>
    <property type="match status" value="1"/>
</dbReference>
<evidence type="ECO:0000256" key="11">
    <source>
        <dbReference type="ARBA" id="ARBA00022840"/>
    </source>
</evidence>
<dbReference type="FunFam" id="3.40.50.12780:FF:000019">
    <property type="entry name" value="Long-chain fatty acid transporter"/>
    <property type="match status" value="1"/>
</dbReference>
<dbReference type="GO" id="GO:0005778">
    <property type="term" value="C:peroxisomal membrane"/>
    <property type="evidence" value="ECO:0007669"/>
    <property type="project" value="UniProtKB-SubCell"/>
</dbReference>
<evidence type="ECO:0000256" key="4">
    <source>
        <dbReference type="ARBA" id="ARBA00006432"/>
    </source>
</evidence>
<dbReference type="STRING" id="50376.A0A517LA70"/>
<dbReference type="OrthoDB" id="10253869at2759"/>
<evidence type="ECO:0000259" key="21">
    <source>
        <dbReference type="Pfam" id="PF13193"/>
    </source>
</evidence>
<evidence type="ECO:0000256" key="18">
    <source>
        <dbReference type="ARBA" id="ARBA00068795"/>
    </source>
</evidence>
<evidence type="ECO:0000256" key="12">
    <source>
        <dbReference type="ARBA" id="ARBA00022989"/>
    </source>
</evidence>
<dbReference type="AlphaFoldDB" id="A0A517LA70"/>
<dbReference type="EMBL" id="CP042192">
    <property type="protein sequence ID" value="QDS72526.1"/>
    <property type="molecule type" value="Genomic_DNA"/>
</dbReference>
<dbReference type="InterPro" id="IPR025110">
    <property type="entry name" value="AMP-bd_C"/>
</dbReference>
<evidence type="ECO:0000256" key="10">
    <source>
        <dbReference type="ARBA" id="ARBA00022741"/>
    </source>
</evidence>
<keyword evidence="5" id="KW-0813">Transport</keyword>
<dbReference type="InterPro" id="IPR000873">
    <property type="entry name" value="AMP-dep_synth/lig_dom"/>
</dbReference>
<dbReference type="PANTHER" id="PTHR43107">
    <property type="entry name" value="LONG-CHAIN FATTY ACID TRANSPORT PROTEIN"/>
    <property type="match status" value="1"/>
</dbReference>
<dbReference type="GO" id="GO:0005524">
    <property type="term" value="F:ATP binding"/>
    <property type="evidence" value="ECO:0007669"/>
    <property type="project" value="UniProtKB-KW"/>
</dbReference>
<feature type="domain" description="AMP-binding enzyme C-terminal" evidence="21">
    <location>
        <begin position="494"/>
        <end position="571"/>
    </location>
</feature>
<dbReference type="PANTHER" id="PTHR43107:SF15">
    <property type="entry name" value="FATTY ACID TRANSPORT PROTEIN 3, ISOFORM A"/>
    <property type="match status" value="1"/>
</dbReference>
<keyword evidence="9" id="KW-0812">Transmembrane</keyword>
<dbReference type="GO" id="GO:0004467">
    <property type="term" value="F:long-chain fatty acid-CoA ligase activity"/>
    <property type="evidence" value="ECO:0007669"/>
    <property type="project" value="TreeGrafter"/>
</dbReference>
<evidence type="ECO:0000256" key="1">
    <source>
        <dbReference type="ARBA" id="ARBA00004502"/>
    </source>
</evidence>
<dbReference type="SUPFAM" id="SSF56801">
    <property type="entry name" value="Acetyl-CoA synthetase-like"/>
    <property type="match status" value="1"/>
</dbReference>
<evidence type="ECO:0000313" key="23">
    <source>
        <dbReference type="Proteomes" id="UP000316270"/>
    </source>
</evidence>
<dbReference type="GO" id="GO:0005324">
    <property type="term" value="F:long-chain fatty acid transmembrane transporter activity"/>
    <property type="evidence" value="ECO:0007669"/>
    <property type="project" value="TreeGrafter"/>
</dbReference>
<evidence type="ECO:0000256" key="5">
    <source>
        <dbReference type="ARBA" id="ARBA00022448"/>
    </source>
</evidence>
<keyword evidence="11" id="KW-0067">ATP-binding</keyword>
<evidence type="ECO:0000256" key="17">
    <source>
        <dbReference type="ARBA" id="ARBA00060276"/>
    </source>
</evidence>
<comment type="catalytic activity">
    <reaction evidence="16">
        <text>a very long-chain fatty acid + ATP + CoA = a very long-chain fatty acyl-CoA + AMP + diphosphate</text>
        <dbReference type="Rhea" id="RHEA:54536"/>
        <dbReference type="ChEBI" id="CHEBI:30616"/>
        <dbReference type="ChEBI" id="CHEBI:33019"/>
        <dbReference type="ChEBI" id="CHEBI:57287"/>
        <dbReference type="ChEBI" id="CHEBI:58950"/>
        <dbReference type="ChEBI" id="CHEBI:138261"/>
        <dbReference type="ChEBI" id="CHEBI:456215"/>
    </reaction>
</comment>
<keyword evidence="6" id="KW-1003">Cell membrane</keyword>
<evidence type="ECO:0000256" key="14">
    <source>
        <dbReference type="ARBA" id="ARBA00023136"/>
    </source>
</evidence>
<reference evidence="22 23" key="1">
    <citation type="submission" date="2019-07" db="EMBL/GenBank/DDBJ databases">
        <title>Finished genome of Venturia effusa.</title>
        <authorList>
            <person name="Young C.A."/>
            <person name="Cox M.P."/>
            <person name="Ganley A.R.D."/>
            <person name="David W.J."/>
        </authorList>
    </citation>
    <scope>NUCLEOTIDE SEQUENCE [LARGE SCALE GENOMIC DNA]</scope>
    <source>
        <strain evidence="23">albino</strain>
    </source>
</reference>
<comment type="subcellular location">
    <subcellularLocation>
        <location evidence="3">Cell membrane</location>
        <topology evidence="3">Multi-pass membrane protein</topology>
    </subcellularLocation>
    <subcellularLocation>
        <location evidence="1">Lipid droplet</location>
    </subcellularLocation>
    <subcellularLocation>
        <location evidence="2">Peroxisome membrane</location>
        <topology evidence="2">Multi-pass membrane protein</topology>
    </subcellularLocation>
</comment>
<feature type="domain" description="AMP-dependent synthetase/ligase" evidence="20">
    <location>
        <begin position="60"/>
        <end position="375"/>
    </location>
</feature>
<evidence type="ECO:0000256" key="3">
    <source>
        <dbReference type="ARBA" id="ARBA00004651"/>
    </source>
</evidence>
<sequence length="624" mass="70023">MSLVKFAAATAGTLAAGAYLNAKHHIAHDLSLTRLIPDKFIAARVADKNRIAVYHTLQDRALRVSPDAIFLIFEDRQYSYAEFYKAVVRAGNWLMKDLGIREGEIVALDGGNTPEYLILWYALEGIGAVSSFVNNNLTGKSLLHCIALCECRYLLCDRDNQYNVGPCEEELTVSGVKTIYYDSSSIANLTDDLPIPDSRLAYRNLESLSSLLYTSGSTGLPKAVIMIQGRELSTSFVIARYLRLKPSDRLYTCMPLYHGAAHGLGVTPVIHAGATLVLGRKFSHSKFWPEVRKSKANIIQYVGELCRYLINAPESPLDKDNNVRMAWGNGMRPDVWQKFRDRFGIETINELYAATDGLGTSLNESQNDFTRNAVGKRGLIWKLMRGKSELPVKIDVDTEDILREENGFAIKCATNEPGEIIHKLDPAAPDSQFQGYWKNRGAGEKRKIRDVFEKGDLWFRSGDMLRTDHDGRVYFVDRLGDTFRWKSENVSTNEVSDVLGLHPHIAEANVYGVTVPNADGRCGMAAIVMPEHITIDKFDFKGVARHVLNALPRYAIPHFLRITPQLDYTGTLKIQKGRLKREGIDVDTVEGNGDLIYWLTDGAEEYVPFTKEHHKMLVEGRARL</sequence>
<keyword evidence="23" id="KW-1185">Reference proteome</keyword>
<dbReference type="Gene3D" id="3.30.300.30">
    <property type="match status" value="1"/>
</dbReference>
<keyword evidence="12" id="KW-1133">Transmembrane helix</keyword>
<dbReference type="GO" id="GO:0009898">
    <property type="term" value="C:cytoplasmic side of plasma membrane"/>
    <property type="evidence" value="ECO:0007669"/>
    <property type="project" value="TreeGrafter"/>
</dbReference>
<dbReference type="InterPro" id="IPR045851">
    <property type="entry name" value="AMP-bd_C_sf"/>
</dbReference>
<dbReference type="FunFam" id="3.30.300.30:FF:000002">
    <property type="entry name" value="Long-chain fatty acid transport protein 1"/>
    <property type="match status" value="1"/>
</dbReference>
<evidence type="ECO:0000256" key="19">
    <source>
        <dbReference type="ARBA" id="ARBA00078285"/>
    </source>
</evidence>
<dbReference type="PROSITE" id="PS00455">
    <property type="entry name" value="AMP_BINDING"/>
    <property type="match status" value="1"/>
</dbReference>
<proteinExistence type="inferred from homology"/>
<keyword evidence="13" id="KW-0445">Lipid transport</keyword>
<evidence type="ECO:0000256" key="16">
    <source>
        <dbReference type="ARBA" id="ARBA00051585"/>
    </source>
</evidence>
<evidence type="ECO:0000256" key="2">
    <source>
        <dbReference type="ARBA" id="ARBA00004585"/>
    </source>
</evidence>
<evidence type="ECO:0000259" key="20">
    <source>
        <dbReference type="Pfam" id="PF00501"/>
    </source>
</evidence>
<protein>
    <recommendedName>
        <fullName evidence="18">Very long-chain fatty acid transport protein</fullName>
    </recommendedName>
    <alternativeName>
        <fullName evidence="19">Very-long-chain acyl-CoA synthetase</fullName>
    </alternativeName>
</protein>
<dbReference type="InterPro" id="IPR020845">
    <property type="entry name" value="AMP-binding_CS"/>
</dbReference>
<comment type="similarity">
    <text evidence="4">Belongs to the ATP-dependent AMP-binding enzyme family.</text>
</comment>
<keyword evidence="14" id="KW-0472">Membrane</keyword>
<gene>
    <name evidence="22" type="ORF">FKW77_000215</name>
</gene>
<evidence type="ECO:0000256" key="15">
    <source>
        <dbReference type="ARBA" id="ARBA00023140"/>
    </source>
</evidence>
<keyword evidence="10" id="KW-0547">Nucleotide-binding</keyword>
<keyword evidence="8" id="KW-0551">Lipid droplet</keyword>